<reference evidence="4" key="1">
    <citation type="submission" date="2022-11" db="UniProtKB">
        <authorList>
            <consortium name="WormBaseParasite"/>
        </authorList>
    </citation>
    <scope>IDENTIFICATION</scope>
</reference>
<evidence type="ECO:0000256" key="1">
    <source>
        <dbReference type="SAM" id="MobiDB-lite"/>
    </source>
</evidence>
<evidence type="ECO:0000313" key="4">
    <source>
        <dbReference type="WBParaSite" id="PDA_v2.g8297.t1"/>
    </source>
</evidence>
<dbReference type="Proteomes" id="UP000887578">
    <property type="component" value="Unplaced"/>
</dbReference>
<proteinExistence type="predicted"/>
<dbReference type="InterPro" id="IPR000242">
    <property type="entry name" value="PTP_cat"/>
</dbReference>
<dbReference type="WBParaSite" id="PDA_v2.g8297.t1">
    <property type="protein sequence ID" value="PDA_v2.g8297.t1"/>
    <property type="gene ID" value="PDA_v2.g8297"/>
</dbReference>
<dbReference type="Gene3D" id="3.90.190.10">
    <property type="entry name" value="Protein tyrosine phosphatase superfamily"/>
    <property type="match status" value="1"/>
</dbReference>
<dbReference type="InterPro" id="IPR029021">
    <property type="entry name" value="Prot-tyrosine_phosphatase-like"/>
</dbReference>
<dbReference type="Pfam" id="PF00102">
    <property type="entry name" value="Y_phosphatase"/>
    <property type="match status" value="1"/>
</dbReference>
<feature type="domain" description="Tyrosine-protein phosphatase" evidence="2">
    <location>
        <begin position="28"/>
        <end position="78"/>
    </location>
</feature>
<evidence type="ECO:0000259" key="2">
    <source>
        <dbReference type="Pfam" id="PF00102"/>
    </source>
</evidence>
<dbReference type="AlphaFoldDB" id="A0A914R1D4"/>
<protein>
    <submittedName>
        <fullName evidence="4">Tyrosine-protein phosphatase domain-containing protein</fullName>
    </submittedName>
</protein>
<evidence type="ECO:0000313" key="3">
    <source>
        <dbReference type="Proteomes" id="UP000887578"/>
    </source>
</evidence>
<feature type="region of interest" description="Disordered" evidence="1">
    <location>
        <begin position="1"/>
        <end position="29"/>
    </location>
</feature>
<dbReference type="SUPFAM" id="SSF52799">
    <property type="entry name" value="(Phosphotyrosine protein) phosphatases II"/>
    <property type="match status" value="1"/>
</dbReference>
<dbReference type="GO" id="GO:0004725">
    <property type="term" value="F:protein tyrosine phosphatase activity"/>
    <property type="evidence" value="ECO:0007669"/>
    <property type="project" value="InterPro"/>
</dbReference>
<name>A0A914R1D4_9BILA</name>
<organism evidence="3 4">
    <name type="scientific">Panagrolaimus davidi</name>
    <dbReference type="NCBI Taxonomy" id="227884"/>
    <lineage>
        <taxon>Eukaryota</taxon>
        <taxon>Metazoa</taxon>
        <taxon>Ecdysozoa</taxon>
        <taxon>Nematoda</taxon>
        <taxon>Chromadorea</taxon>
        <taxon>Rhabditida</taxon>
        <taxon>Tylenchina</taxon>
        <taxon>Panagrolaimomorpha</taxon>
        <taxon>Panagrolaimoidea</taxon>
        <taxon>Panagrolaimidae</taxon>
        <taxon>Panagrolaimus</taxon>
    </lineage>
</organism>
<accession>A0A914R1D4</accession>
<keyword evidence="3" id="KW-1185">Reference proteome</keyword>
<sequence>MENWQNLNSPKAYEDEETKAAKQPSALRKKRYRSIECNDNERVKVDGVGYFHGNAVKDHDGKKLFIATQGPTELSRKIFGK</sequence>